<protein>
    <recommendedName>
        <fullName evidence="1">biotin carboxylase</fullName>
        <ecNumber evidence="1">6.3.4.14</ecNumber>
    </recommendedName>
</protein>
<evidence type="ECO:0000256" key="3">
    <source>
        <dbReference type="ARBA" id="ARBA00022741"/>
    </source>
</evidence>
<dbReference type="PROSITE" id="PS50979">
    <property type="entry name" value="BC"/>
    <property type="match status" value="1"/>
</dbReference>
<dbReference type="Gene3D" id="2.40.50.100">
    <property type="match status" value="1"/>
</dbReference>
<name>A0A3B9QTF0_9CORY</name>
<evidence type="ECO:0000256" key="1">
    <source>
        <dbReference type="ARBA" id="ARBA00013263"/>
    </source>
</evidence>
<dbReference type="InterPro" id="IPR000089">
    <property type="entry name" value="Biotin_lipoyl"/>
</dbReference>
<gene>
    <name evidence="9" type="ORF">DCL06_04465</name>
</gene>
<dbReference type="InterPro" id="IPR005479">
    <property type="entry name" value="CPAse_ATP-bd"/>
</dbReference>
<evidence type="ECO:0000259" key="8">
    <source>
        <dbReference type="PROSITE" id="PS50979"/>
    </source>
</evidence>
<evidence type="ECO:0000313" key="9">
    <source>
        <dbReference type="EMBL" id="HAF72266.1"/>
    </source>
</evidence>
<evidence type="ECO:0000313" key="10">
    <source>
        <dbReference type="Proteomes" id="UP000260925"/>
    </source>
</evidence>
<proteinExistence type="predicted"/>
<keyword evidence="3" id="KW-0547">Nucleotide-binding</keyword>
<dbReference type="SUPFAM" id="SSF51230">
    <property type="entry name" value="Single hybrid motif"/>
    <property type="match status" value="1"/>
</dbReference>
<sequence>QVEHPVTEVTSGVDIVAEQFRIAFGEELSWIAAGEPLDPASSGHAIEFRINAEDVENGFVPCPGTVTEFRVPTGPGIRVDAGVVSGSTIPGFYDSMLGKLIVWGPTRDVALRRARAALDEFVITGVRTVLPFHRDHVRAPEFTAVASDGSAGEFGVYTDWVDSHYVPGAATGGDIEDAYIERTEISVEIDGRLHRVGIPAGVLGSVVSGAGAGSAAPAASEASAASAVSGTPVTSPFDGTVVEWKVDDGAQVSKGDTVVAIEAMKMERAVTAPADGVLHITLNAGDHAARGAVLGAVE</sequence>
<feature type="domain" description="Lipoyl-binding" evidence="7">
    <location>
        <begin position="226"/>
        <end position="298"/>
    </location>
</feature>
<feature type="domain" description="Biotin carboxylation" evidence="8">
    <location>
        <begin position="1"/>
        <end position="157"/>
    </location>
</feature>
<keyword evidence="4" id="KW-0067">ATP-binding</keyword>
<dbReference type="PANTHER" id="PTHR18866:SF33">
    <property type="entry name" value="METHYLCROTONOYL-COA CARBOXYLASE SUBUNIT ALPHA, MITOCHONDRIAL-RELATED"/>
    <property type="match status" value="1"/>
</dbReference>
<dbReference type="Pfam" id="PF02785">
    <property type="entry name" value="Biotin_carb_C"/>
    <property type="match status" value="1"/>
</dbReference>
<keyword evidence="2" id="KW-0436">Ligase</keyword>
<dbReference type="GO" id="GO:0005524">
    <property type="term" value="F:ATP binding"/>
    <property type="evidence" value="ECO:0007669"/>
    <property type="project" value="UniProtKB-KW"/>
</dbReference>
<dbReference type="Pfam" id="PF00364">
    <property type="entry name" value="Biotin_lipoyl"/>
    <property type="match status" value="1"/>
</dbReference>
<dbReference type="AlphaFoldDB" id="A0A3B9QTF0"/>
<evidence type="ECO:0000256" key="6">
    <source>
        <dbReference type="ARBA" id="ARBA00048501"/>
    </source>
</evidence>
<keyword evidence="5" id="KW-0092">Biotin</keyword>
<dbReference type="InterPro" id="IPR001882">
    <property type="entry name" value="Biotin_BS"/>
</dbReference>
<dbReference type="InterPro" id="IPR011053">
    <property type="entry name" value="Single_hybrid_motif"/>
</dbReference>
<dbReference type="PROSITE" id="PS50968">
    <property type="entry name" value="BIOTINYL_LIPOYL"/>
    <property type="match status" value="1"/>
</dbReference>
<comment type="caution">
    <text evidence="9">The sequence shown here is derived from an EMBL/GenBank/DDBJ whole genome shotgun (WGS) entry which is preliminary data.</text>
</comment>
<dbReference type="EMBL" id="DMDD01000103">
    <property type="protein sequence ID" value="HAF72266.1"/>
    <property type="molecule type" value="Genomic_DNA"/>
</dbReference>
<comment type="catalytic activity">
    <reaction evidence="6">
        <text>N(6)-biotinyl-L-lysyl-[protein] + hydrogencarbonate + ATP = N(6)-carboxybiotinyl-L-lysyl-[protein] + ADP + phosphate + H(+)</text>
        <dbReference type="Rhea" id="RHEA:13501"/>
        <dbReference type="Rhea" id="RHEA-COMP:10505"/>
        <dbReference type="Rhea" id="RHEA-COMP:10506"/>
        <dbReference type="ChEBI" id="CHEBI:15378"/>
        <dbReference type="ChEBI" id="CHEBI:17544"/>
        <dbReference type="ChEBI" id="CHEBI:30616"/>
        <dbReference type="ChEBI" id="CHEBI:43474"/>
        <dbReference type="ChEBI" id="CHEBI:83144"/>
        <dbReference type="ChEBI" id="CHEBI:83145"/>
        <dbReference type="ChEBI" id="CHEBI:456216"/>
        <dbReference type="EC" id="6.3.4.14"/>
    </reaction>
    <physiologicalReaction direction="left-to-right" evidence="6">
        <dbReference type="Rhea" id="RHEA:13502"/>
    </physiologicalReaction>
</comment>
<dbReference type="CDD" id="cd06850">
    <property type="entry name" value="biotinyl_domain"/>
    <property type="match status" value="1"/>
</dbReference>
<organism evidence="9 10">
    <name type="scientific">Corynebacterium variabile</name>
    <dbReference type="NCBI Taxonomy" id="1727"/>
    <lineage>
        <taxon>Bacteria</taxon>
        <taxon>Bacillati</taxon>
        <taxon>Actinomycetota</taxon>
        <taxon>Actinomycetes</taxon>
        <taxon>Mycobacteriales</taxon>
        <taxon>Corynebacteriaceae</taxon>
        <taxon>Corynebacterium</taxon>
    </lineage>
</organism>
<dbReference type="PANTHER" id="PTHR18866">
    <property type="entry name" value="CARBOXYLASE:PYRUVATE/ACETYL-COA/PROPIONYL-COA CARBOXYLASE"/>
    <property type="match status" value="1"/>
</dbReference>
<dbReference type="GO" id="GO:0004075">
    <property type="term" value="F:biotin carboxylase activity"/>
    <property type="evidence" value="ECO:0007669"/>
    <property type="project" value="UniProtKB-EC"/>
</dbReference>
<evidence type="ECO:0000256" key="4">
    <source>
        <dbReference type="ARBA" id="ARBA00022840"/>
    </source>
</evidence>
<evidence type="ECO:0000256" key="2">
    <source>
        <dbReference type="ARBA" id="ARBA00022598"/>
    </source>
</evidence>
<dbReference type="Pfam" id="PF02786">
    <property type="entry name" value="CPSase_L_D2"/>
    <property type="match status" value="1"/>
</dbReference>
<dbReference type="SUPFAM" id="SSF51246">
    <property type="entry name" value="Rudiment single hybrid motif"/>
    <property type="match status" value="1"/>
</dbReference>
<dbReference type="InterPro" id="IPR011054">
    <property type="entry name" value="Rudment_hybrid_motif"/>
</dbReference>
<dbReference type="InterPro" id="IPR011764">
    <property type="entry name" value="Biotin_carboxylation_dom"/>
</dbReference>
<evidence type="ECO:0000259" key="7">
    <source>
        <dbReference type="PROSITE" id="PS50968"/>
    </source>
</evidence>
<dbReference type="InterPro" id="IPR005482">
    <property type="entry name" value="Biotin_COase_C"/>
</dbReference>
<accession>A0A3B9QTF0</accession>
<dbReference type="SMART" id="SM00878">
    <property type="entry name" value="Biotin_carb_C"/>
    <property type="match status" value="1"/>
</dbReference>
<dbReference type="InterPro" id="IPR050856">
    <property type="entry name" value="Biotin_carboxylase_complex"/>
</dbReference>
<reference evidence="9 10" key="1">
    <citation type="journal article" date="2018" name="Nat. Biotechnol.">
        <title>A standardized bacterial taxonomy based on genome phylogeny substantially revises the tree of life.</title>
        <authorList>
            <person name="Parks D.H."/>
            <person name="Chuvochina M."/>
            <person name="Waite D.W."/>
            <person name="Rinke C."/>
            <person name="Skarshewski A."/>
            <person name="Chaumeil P.A."/>
            <person name="Hugenholtz P."/>
        </authorList>
    </citation>
    <scope>NUCLEOTIDE SEQUENCE [LARGE SCALE GENOMIC DNA]</scope>
    <source>
        <strain evidence="9">UBA9851</strain>
    </source>
</reference>
<evidence type="ECO:0000256" key="5">
    <source>
        <dbReference type="ARBA" id="ARBA00023267"/>
    </source>
</evidence>
<dbReference type="PROSITE" id="PS00188">
    <property type="entry name" value="BIOTIN"/>
    <property type="match status" value="1"/>
</dbReference>
<dbReference type="EC" id="6.3.4.14" evidence="1"/>
<feature type="non-terminal residue" evidence="9">
    <location>
        <position position="1"/>
    </location>
</feature>
<dbReference type="Proteomes" id="UP000260925">
    <property type="component" value="Unassembled WGS sequence"/>
</dbReference>
<dbReference type="Gene3D" id="3.30.470.20">
    <property type="entry name" value="ATP-grasp fold, B domain"/>
    <property type="match status" value="1"/>
</dbReference>